<dbReference type="PROSITE" id="PS50158">
    <property type="entry name" value="ZF_CCHC"/>
    <property type="match status" value="3"/>
</dbReference>
<dbReference type="GO" id="GO:0003676">
    <property type="term" value="F:nucleic acid binding"/>
    <property type="evidence" value="ECO:0007669"/>
    <property type="project" value="InterPro"/>
</dbReference>
<dbReference type="PANTHER" id="PTHR46978:SF1">
    <property type="entry name" value="ZINC KNUCKLE (CCHC-TYPE) FAMILY PROTEIN"/>
    <property type="match status" value="1"/>
</dbReference>
<organism evidence="4 5">
    <name type="scientific">Galdieria partita</name>
    <dbReference type="NCBI Taxonomy" id="83374"/>
    <lineage>
        <taxon>Eukaryota</taxon>
        <taxon>Rhodophyta</taxon>
        <taxon>Bangiophyceae</taxon>
        <taxon>Galdieriales</taxon>
        <taxon>Galdieriaceae</taxon>
        <taxon>Galdieria</taxon>
    </lineage>
</organism>
<dbReference type="InterPro" id="IPR001878">
    <property type="entry name" value="Znf_CCHC"/>
</dbReference>
<dbReference type="OrthoDB" id="5722at2759"/>
<dbReference type="PANTHER" id="PTHR46978">
    <property type="entry name" value="ZINC KNUCKLE (CCHC-TYPE) FAMILY PROTEIN"/>
    <property type="match status" value="1"/>
</dbReference>
<keyword evidence="5" id="KW-1185">Reference proteome</keyword>
<gene>
    <name evidence="4" type="ORF">GpartN1_g2947.t1</name>
</gene>
<keyword evidence="1" id="KW-0863">Zinc-finger</keyword>
<dbReference type="Proteomes" id="UP001061958">
    <property type="component" value="Unassembled WGS sequence"/>
</dbReference>
<evidence type="ECO:0000313" key="5">
    <source>
        <dbReference type="Proteomes" id="UP001061958"/>
    </source>
</evidence>
<evidence type="ECO:0000313" key="4">
    <source>
        <dbReference type="EMBL" id="GJQ11156.1"/>
    </source>
</evidence>
<accession>A0A9C7UQ15</accession>
<feature type="domain" description="CCHC-type" evidence="3">
    <location>
        <begin position="120"/>
        <end position="137"/>
    </location>
</feature>
<feature type="region of interest" description="Disordered" evidence="2">
    <location>
        <begin position="265"/>
        <end position="301"/>
    </location>
</feature>
<dbReference type="InterPro" id="IPR036875">
    <property type="entry name" value="Znf_CCHC_sf"/>
</dbReference>
<feature type="domain" description="CCHC-type" evidence="3">
    <location>
        <begin position="140"/>
        <end position="153"/>
    </location>
</feature>
<feature type="compositionally biased region" description="Polar residues" evidence="2">
    <location>
        <begin position="53"/>
        <end position="62"/>
    </location>
</feature>
<evidence type="ECO:0000256" key="2">
    <source>
        <dbReference type="SAM" id="MobiDB-lite"/>
    </source>
</evidence>
<dbReference type="Gene3D" id="4.10.60.10">
    <property type="entry name" value="Zinc finger, CCHC-type"/>
    <property type="match status" value="2"/>
</dbReference>
<feature type="region of interest" description="Disordered" evidence="2">
    <location>
        <begin position="1"/>
        <end position="77"/>
    </location>
</feature>
<dbReference type="SUPFAM" id="SSF57756">
    <property type="entry name" value="Retrovirus zinc finger-like domains"/>
    <property type="match status" value="2"/>
</dbReference>
<comment type="caution">
    <text evidence="4">The sequence shown here is derived from an EMBL/GenBank/DDBJ whole genome shotgun (WGS) entry which is preliminary data.</text>
</comment>
<name>A0A9C7UQ15_9RHOD</name>
<dbReference type="SMART" id="SM00343">
    <property type="entry name" value="ZnF_C2HC"/>
    <property type="match status" value="5"/>
</dbReference>
<reference evidence="4" key="2">
    <citation type="submission" date="2022-01" db="EMBL/GenBank/DDBJ databases">
        <authorList>
            <person name="Hirooka S."/>
            <person name="Miyagishima S.Y."/>
        </authorList>
    </citation>
    <scope>NUCLEOTIDE SEQUENCE</scope>
    <source>
        <strain evidence="4">NBRC 102759</strain>
    </source>
</reference>
<keyword evidence="1" id="KW-0862">Zinc</keyword>
<evidence type="ECO:0000256" key="1">
    <source>
        <dbReference type="PROSITE-ProRule" id="PRU00047"/>
    </source>
</evidence>
<dbReference type="EMBL" id="BQMJ01000021">
    <property type="protein sequence ID" value="GJQ11156.1"/>
    <property type="molecule type" value="Genomic_DNA"/>
</dbReference>
<dbReference type="GO" id="GO:0008270">
    <property type="term" value="F:zinc ion binding"/>
    <property type="evidence" value="ECO:0007669"/>
    <property type="project" value="UniProtKB-KW"/>
</dbReference>
<dbReference type="Pfam" id="PF00098">
    <property type="entry name" value="zf-CCHC"/>
    <property type="match status" value="2"/>
</dbReference>
<feature type="compositionally biased region" description="Basic and acidic residues" evidence="2">
    <location>
        <begin position="63"/>
        <end position="76"/>
    </location>
</feature>
<feature type="domain" description="CCHC-type" evidence="3">
    <location>
        <begin position="206"/>
        <end position="221"/>
    </location>
</feature>
<evidence type="ECO:0000259" key="3">
    <source>
        <dbReference type="PROSITE" id="PS50158"/>
    </source>
</evidence>
<dbReference type="AlphaFoldDB" id="A0A9C7UQ15"/>
<sequence>MSPLFSSIDLLLPPGSPEEELPSLVSSSETIKADAPEQKGKKRRKPSKSNSKLEPNSSSTKPNLEEKRSENEDSKFFSEGQASFHTESQARYFSESTVICSNCGLVGHLSVFCPEDVLGRRCFLCGGEGHLARNCPEELCHNCLRPGHKRKDCTLPRRDWRREEKHAYPQYEDIKNVKKLKCYFCGKAGHLDCSFEKLKFCKIVSCYNCGERGHSGGSCRRPRADEYLSISSRLVRAYSRPNKKRRAYNMKEEAVVFTEQVERTLKEQHSSRRMSAPSSLESRHYENNGLTKRRRGSDIHH</sequence>
<protein>
    <recommendedName>
        <fullName evidence="3">CCHC-type domain-containing protein</fullName>
    </recommendedName>
</protein>
<reference evidence="4" key="1">
    <citation type="journal article" date="2022" name="Proc. Natl. Acad. Sci. U.S.A.">
        <title>Life cycle and functional genomics of the unicellular red alga Galdieria for elucidating algal and plant evolution and industrial use.</title>
        <authorList>
            <person name="Hirooka S."/>
            <person name="Itabashi T."/>
            <person name="Ichinose T.M."/>
            <person name="Onuma R."/>
            <person name="Fujiwara T."/>
            <person name="Yamashita S."/>
            <person name="Jong L.W."/>
            <person name="Tomita R."/>
            <person name="Iwane A.H."/>
            <person name="Miyagishima S.Y."/>
        </authorList>
    </citation>
    <scope>NUCLEOTIDE SEQUENCE</scope>
    <source>
        <strain evidence="4">NBRC 102759</strain>
    </source>
</reference>
<keyword evidence="1" id="KW-0479">Metal-binding</keyword>
<proteinExistence type="predicted"/>